<dbReference type="PANTHER" id="PTHR34547:SF1">
    <property type="entry name" value="YACP-LIKE NYN DOMAIN PROTEIN"/>
    <property type="match status" value="1"/>
</dbReference>
<dbReference type="PANTHER" id="PTHR34547">
    <property type="entry name" value="YACP-LIKE NYN DOMAIN PROTEIN"/>
    <property type="match status" value="1"/>
</dbReference>
<evidence type="ECO:0000313" key="2">
    <source>
        <dbReference type="Proteomes" id="UP000184423"/>
    </source>
</evidence>
<keyword evidence="2" id="KW-1185">Reference proteome</keyword>
<dbReference type="EMBL" id="FQVG01000015">
    <property type="protein sequence ID" value="SHE75746.1"/>
    <property type="molecule type" value="Genomic_DNA"/>
</dbReference>
<proteinExistence type="predicted"/>
<name>A0A1M4W3F1_9CLOT</name>
<dbReference type="RefSeq" id="WP_143290244.1">
    <property type="nucleotide sequence ID" value="NZ_FQVG01000015.1"/>
</dbReference>
<sequence>MEFTRYMFVDGYNVINQWKVLKSIKDENLDYARDKLIDLLQEYSVVKNTHIIVVFDAHLKKGNIESRQMVGSIEVVYTKEGETADCFIERNVAKYSKKGQVYVVTSDYIEQRIVLQMGGVRITPSELWWEIESLKKDVYKKSNVSYKDKTITLADVLDDEILEKLEKMRRKR</sequence>
<organism evidence="1 2">
    <name type="scientific">Caloramator proteoclasticus DSM 10124</name>
    <dbReference type="NCBI Taxonomy" id="1121262"/>
    <lineage>
        <taxon>Bacteria</taxon>
        <taxon>Bacillati</taxon>
        <taxon>Bacillota</taxon>
        <taxon>Clostridia</taxon>
        <taxon>Eubacteriales</taxon>
        <taxon>Clostridiaceae</taxon>
        <taxon>Caloramator</taxon>
    </lineage>
</organism>
<dbReference type="InterPro" id="IPR010298">
    <property type="entry name" value="YacP-like"/>
</dbReference>
<protein>
    <recommendedName>
        <fullName evidence="3">YacP-like NYN domain-containing protein</fullName>
    </recommendedName>
</protein>
<accession>A0A1M4W3F1</accession>
<dbReference type="AlphaFoldDB" id="A0A1M4W3F1"/>
<evidence type="ECO:0008006" key="3">
    <source>
        <dbReference type="Google" id="ProtNLM"/>
    </source>
</evidence>
<evidence type="ECO:0000313" key="1">
    <source>
        <dbReference type="EMBL" id="SHE75746.1"/>
    </source>
</evidence>
<dbReference type="Pfam" id="PF05991">
    <property type="entry name" value="NYN_YacP"/>
    <property type="match status" value="1"/>
</dbReference>
<gene>
    <name evidence="1" type="ORF">SAMN02746091_01046</name>
</gene>
<dbReference type="Proteomes" id="UP000184423">
    <property type="component" value="Unassembled WGS sequence"/>
</dbReference>
<dbReference type="CDD" id="cd10912">
    <property type="entry name" value="PIN_YacP-like"/>
    <property type="match status" value="1"/>
</dbReference>
<reference evidence="2" key="1">
    <citation type="submission" date="2016-11" db="EMBL/GenBank/DDBJ databases">
        <authorList>
            <person name="Varghese N."/>
            <person name="Submissions S."/>
        </authorList>
    </citation>
    <scope>NUCLEOTIDE SEQUENCE [LARGE SCALE GENOMIC DNA]</scope>
    <source>
        <strain evidence="2">DSM 10124</strain>
    </source>
</reference>